<evidence type="ECO:0000313" key="3">
    <source>
        <dbReference type="WBParaSite" id="PTRK_0001229400.1"/>
    </source>
</evidence>
<dbReference type="GO" id="GO:0035303">
    <property type="term" value="P:regulation of dephosphorylation"/>
    <property type="evidence" value="ECO:0007669"/>
    <property type="project" value="TreeGrafter"/>
</dbReference>
<dbReference type="Proteomes" id="UP000038045">
    <property type="component" value="Unplaced"/>
</dbReference>
<feature type="compositionally biased region" description="Acidic residues" evidence="1">
    <location>
        <begin position="288"/>
        <end position="298"/>
    </location>
</feature>
<reference evidence="3" key="1">
    <citation type="submission" date="2017-02" db="UniProtKB">
        <authorList>
            <consortium name="WormBaseParasite"/>
        </authorList>
    </citation>
    <scope>IDENTIFICATION</scope>
</reference>
<name>A0A0N4ZUN1_PARTI</name>
<proteinExistence type="predicted"/>
<sequence>MSQNNSICIRDVFIKYRDLILNEDGKFSDKQEILKKSIEEMTQLRTDIDSMNLISLNEGLDEIAANDLEMFLLPYLLATAYYNIKETDPEKRMKVLFETKLNMQNYLEQLHLFSIINFVLPWLKEVDEISGQSSINCNEKLTPGEKRERIIKRHNMYNRLEEKLKEYEREMITNGSSDDQAQRKYVIEKLRMYSIKAMTDLEKIDDEVEILKHIIKVKKGEVEEEKYRPAQKLKPYRIVRDELQKKVLGLGYQSIPTLTVDQWYKEMDKKGHFNVQHVTGNESKKDESDEELNEEEEEEKRQKQISWDEYTDCHRSGWGNTYNRG</sequence>
<dbReference type="STRING" id="131310.A0A0N4ZUN1"/>
<dbReference type="Pfam" id="PF04177">
    <property type="entry name" value="TAP42"/>
    <property type="match status" value="1"/>
</dbReference>
<accession>A0A0N4ZUN1</accession>
<dbReference type="GO" id="GO:0009966">
    <property type="term" value="P:regulation of signal transduction"/>
    <property type="evidence" value="ECO:0007669"/>
    <property type="project" value="InterPro"/>
</dbReference>
<evidence type="ECO:0000256" key="1">
    <source>
        <dbReference type="SAM" id="MobiDB-lite"/>
    </source>
</evidence>
<organism evidence="2 3">
    <name type="scientific">Parastrongyloides trichosuri</name>
    <name type="common">Possum-specific nematode worm</name>
    <dbReference type="NCBI Taxonomy" id="131310"/>
    <lineage>
        <taxon>Eukaryota</taxon>
        <taxon>Metazoa</taxon>
        <taxon>Ecdysozoa</taxon>
        <taxon>Nematoda</taxon>
        <taxon>Chromadorea</taxon>
        <taxon>Rhabditida</taxon>
        <taxon>Tylenchina</taxon>
        <taxon>Panagrolaimomorpha</taxon>
        <taxon>Strongyloidoidea</taxon>
        <taxon>Strongyloididae</taxon>
        <taxon>Parastrongyloides</taxon>
    </lineage>
</organism>
<evidence type="ECO:0000313" key="2">
    <source>
        <dbReference type="Proteomes" id="UP000038045"/>
    </source>
</evidence>
<feature type="region of interest" description="Disordered" evidence="1">
    <location>
        <begin position="274"/>
        <end position="306"/>
    </location>
</feature>
<dbReference type="GO" id="GO:0051721">
    <property type="term" value="F:protein phosphatase 2A binding"/>
    <property type="evidence" value="ECO:0007669"/>
    <property type="project" value="TreeGrafter"/>
</dbReference>
<dbReference type="AlphaFoldDB" id="A0A0N4ZUN1"/>
<dbReference type="PANTHER" id="PTHR10933">
    <property type="entry name" value="IMMUNOGLOBULIN-BINDING PROTEIN 1"/>
    <property type="match status" value="1"/>
</dbReference>
<dbReference type="GO" id="GO:0005829">
    <property type="term" value="C:cytosol"/>
    <property type="evidence" value="ECO:0007669"/>
    <property type="project" value="TreeGrafter"/>
</dbReference>
<dbReference type="InterPro" id="IPR007304">
    <property type="entry name" value="TAP46-like"/>
</dbReference>
<dbReference type="PANTHER" id="PTHR10933:SF9">
    <property type="entry name" value="IMMUNOGLOBULIN-BINDING PROTEIN 1"/>
    <property type="match status" value="1"/>
</dbReference>
<dbReference type="WBParaSite" id="PTRK_0001229400.1">
    <property type="protein sequence ID" value="PTRK_0001229400.1"/>
    <property type="gene ID" value="PTRK_0001229400"/>
</dbReference>
<dbReference type="InterPro" id="IPR038511">
    <property type="entry name" value="TAP42/TAP46-like_sf"/>
</dbReference>
<dbReference type="Gene3D" id="1.25.40.540">
    <property type="entry name" value="TAP42-like family"/>
    <property type="match status" value="1"/>
</dbReference>
<protein>
    <submittedName>
        <fullName evidence="3">Immunoglobulin-binding protein 1</fullName>
    </submittedName>
</protein>
<keyword evidence="2" id="KW-1185">Reference proteome</keyword>